<dbReference type="Proteomes" id="UP000727407">
    <property type="component" value="Unassembled WGS sequence"/>
</dbReference>
<proteinExistence type="predicted"/>
<feature type="non-terminal residue" evidence="1">
    <location>
        <position position="86"/>
    </location>
</feature>
<feature type="non-terminal residue" evidence="1">
    <location>
        <position position="1"/>
    </location>
</feature>
<name>A0A8J4UGZ8_CLAMG</name>
<dbReference type="EMBL" id="QNUK01000161">
    <property type="protein sequence ID" value="KAF5899649.1"/>
    <property type="molecule type" value="Genomic_DNA"/>
</dbReference>
<evidence type="ECO:0000313" key="1">
    <source>
        <dbReference type="EMBL" id="KAF5899649.1"/>
    </source>
</evidence>
<sequence>DNVSRGKSTVWTTQCRNSLTGSKDVLKCISEHQSCLRLRSGLKRERKHLRWAAPLRPLCIARPLTSLSGCSILPLTAMMHMGIMVC</sequence>
<accession>A0A8J4UGZ8</accession>
<keyword evidence="2" id="KW-1185">Reference proteome</keyword>
<dbReference type="AlphaFoldDB" id="A0A8J4UGZ8"/>
<reference evidence="1" key="1">
    <citation type="submission" date="2020-07" db="EMBL/GenBank/DDBJ databases">
        <title>Clarias magur genome sequencing, assembly and annotation.</title>
        <authorList>
            <person name="Kushwaha B."/>
            <person name="Kumar R."/>
            <person name="Das P."/>
            <person name="Joshi C.G."/>
            <person name="Kumar D."/>
            <person name="Nagpure N.S."/>
            <person name="Pandey M."/>
            <person name="Agarwal S."/>
            <person name="Srivastava S."/>
            <person name="Singh M."/>
            <person name="Sahoo L."/>
            <person name="Jayasankar P."/>
            <person name="Meher P.K."/>
            <person name="Koringa P.G."/>
            <person name="Iquebal M.A."/>
            <person name="Das S.P."/>
            <person name="Bit A."/>
            <person name="Patnaik S."/>
            <person name="Patel N."/>
            <person name="Shah T.M."/>
            <person name="Hinsu A."/>
            <person name="Jena J.K."/>
        </authorList>
    </citation>
    <scope>NUCLEOTIDE SEQUENCE</scope>
    <source>
        <strain evidence="1">CIFAMagur01</strain>
        <tissue evidence="1">Testis</tissue>
    </source>
</reference>
<evidence type="ECO:0000313" key="2">
    <source>
        <dbReference type="Proteomes" id="UP000727407"/>
    </source>
</evidence>
<comment type="caution">
    <text evidence="1">The sequence shown here is derived from an EMBL/GenBank/DDBJ whole genome shotgun (WGS) entry which is preliminary data.</text>
</comment>
<organism evidence="1 2">
    <name type="scientific">Clarias magur</name>
    <name type="common">Asian catfish</name>
    <name type="synonym">Macropteronotus magur</name>
    <dbReference type="NCBI Taxonomy" id="1594786"/>
    <lineage>
        <taxon>Eukaryota</taxon>
        <taxon>Metazoa</taxon>
        <taxon>Chordata</taxon>
        <taxon>Craniata</taxon>
        <taxon>Vertebrata</taxon>
        <taxon>Euteleostomi</taxon>
        <taxon>Actinopterygii</taxon>
        <taxon>Neopterygii</taxon>
        <taxon>Teleostei</taxon>
        <taxon>Ostariophysi</taxon>
        <taxon>Siluriformes</taxon>
        <taxon>Clariidae</taxon>
        <taxon>Clarias</taxon>
    </lineage>
</organism>
<protein>
    <submittedName>
        <fullName evidence="1">Uncharacterized protein</fullName>
    </submittedName>
</protein>
<gene>
    <name evidence="1" type="ORF">DAT39_010642</name>
</gene>